<proteinExistence type="predicted"/>
<dbReference type="Pfam" id="PF14528">
    <property type="entry name" value="LAGLIDADG_3"/>
    <property type="match status" value="2"/>
</dbReference>
<evidence type="ECO:0000259" key="1">
    <source>
        <dbReference type="Pfam" id="PF14528"/>
    </source>
</evidence>
<gene>
    <name evidence="2" type="ORF">LCGC14_3100300</name>
</gene>
<reference evidence="2" key="1">
    <citation type="journal article" date="2015" name="Nature">
        <title>Complex archaea that bridge the gap between prokaryotes and eukaryotes.</title>
        <authorList>
            <person name="Spang A."/>
            <person name="Saw J.H."/>
            <person name="Jorgensen S.L."/>
            <person name="Zaremba-Niedzwiedzka K."/>
            <person name="Martijn J."/>
            <person name="Lind A.E."/>
            <person name="van Eijk R."/>
            <person name="Schleper C."/>
            <person name="Guy L."/>
            <person name="Ettema T.J."/>
        </authorList>
    </citation>
    <scope>NUCLEOTIDE SEQUENCE</scope>
</reference>
<dbReference type="InterPro" id="IPR027434">
    <property type="entry name" value="Homing_endonucl"/>
</dbReference>
<comment type="caution">
    <text evidence="2">The sequence shown here is derived from an EMBL/GenBank/DDBJ whole genome shotgun (WGS) entry which is preliminary data.</text>
</comment>
<dbReference type="EMBL" id="LAZR01066783">
    <property type="protein sequence ID" value="KKK52896.1"/>
    <property type="molecule type" value="Genomic_DNA"/>
</dbReference>
<evidence type="ECO:0000313" key="2">
    <source>
        <dbReference type="EMBL" id="KKK52896.1"/>
    </source>
</evidence>
<dbReference type="AlphaFoldDB" id="A0A0F8YY32"/>
<protein>
    <recommendedName>
        <fullName evidence="1">Homing endonuclease LAGLIDADG domain-containing protein</fullName>
    </recommendedName>
</protein>
<dbReference type="InterPro" id="IPR004860">
    <property type="entry name" value="LAGLIDADG_dom"/>
</dbReference>
<dbReference type="SUPFAM" id="SSF55608">
    <property type="entry name" value="Homing endonucleases"/>
    <property type="match status" value="2"/>
</dbReference>
<feature type="non-terminal residue" evidence="2">
    <location>
        <position position="1"/>
    </location>
</feature>
<feature type="domain" description="Homing endonuclease LAGLIDADG" evidence="1">
    <location>
        <begin position="182"/>
        <end position="252"/>
    </location>
</feature>
<accession>A0A0F8YY32</accession>
<feature type="domain" description="Homing endonuclease LAGLIDADG" evidence="1">
    <location>
        <begin position="83"/>
        <end position="166"/>
    </location>
</feature>
<name>A0A0F8YY32_9ZZZZ</name>
<sequence>LNLYKEGKTLQEVAELVGKHKSVVWRICKKSGIVRTVSEFRKGLKLSRKHRENISKGLNNSEKTIGHPVKDIVTDYKQITPELVYIIGVLMGDGYFTKYGIGLETIDKEFTDEFERCIKVQFGLKSSTYYNEKEPLVDWRNGKTYKRKPTYMLRCGSKVVKDFLQELFNYLFVETLDKQLKIHFLRGLWDSEGCYSKVANQVLFYTKNENTIKIYSNIIKNVLNLKGRYYKQKYNNVYKYYFGRKLQVQKFFNVVKPTIQRKVLIQ</sequence>
<organism evidence="2">
    <name type="scientific">marine sediment metagenome</name>
    <dbReference type="NCBI Taxonomy" id="412755"/>
    <lineage>
        <taxon>unclassified sequences</taxon>
        <taxon>metagenomes</taxon>
        <taxon>ecological metagenomes</taxon>
    </lineage>
</organism>
<dbReference type="Gene3D" id="3.10.28.10">
    <property type="entry name" value="Homing endonucleases"/>
    <property type="match status" value="1"/>
</dbReference>
<dbReference type="GO" id="GO:0004519">
    <property type="term" value="F:endonuclease activity"/>
    <property type="evidence" value="ECO:0007669"/>
    <property type="project" value="InterPro"/>
</dbReference>